<dbReference type="PANTHER" id="PTHR37534:SF9">
    <property type="entry name" value="ZN(II)2CYS6 TRANSCRIPTION FACTOR (EUROFUNG)"/>
    <property type="match status" value="1"/>
</dbReference>
<protein>
    <submittedName>
        <fullName evidence="4">Zn 2cys6 transcription factor</fullName>
    </submittedName>
</protein>
<keyword evidence="5" id="KW-1185">Reference proteome</keyword>
<dbReference type="GO" id="GO:0045944">
    <property type="term" value="P:positive regulation of transcription by RNA polymerase II"/>
    <property type="evidence" value="ECO:0007669"/>
    <property type="project" value="TreeGrafter"/>
</dbReference>
<name>A0A9P6IBA5_9PEZI</name>
<dbReference type="AlphaFoldDB" id="A0A9P6IBA5"/>
<dbReference type="Proteomes" id="UP000781932">
    <property type="component" value="Unassembled WGS sequence"/>
</dbReference>
<evidence type="ECO:0000313" key="5">
    <source>
        <dbReference type="Proteomes" id="UP000781932"/>
    </source>
</evidence>
<feature type="region of interest" description="Disordered" evidence="3">
    <location>
        <begin position="55"/>
        <end position="76"/>
    </location>
</feature>
<dbReference type="EMBL" id="JAATWM020000005">
    <property type="protein sequence ID" value="KAF9880493.1"/>
    <property type="molecule type" value="Genomic_DNA"/>
</dbReference>
<proteinExistence type="predicted"/>
<comment type="subcellular location">
    <subcellularLocation>
        <location evidence="1">Nucleus</location>
    </subcellularLocation>
</comment>
<organism evidence="4 5">
    <name type="scientific">Colletotrichum karsti</name>
    <dbReference type="NCBI Taxonomy" id="1095194"/>
    <lineage>
        <taxon>Eukaryota</taxon>
        <taxon>Fungi</taxon>
        <taxon>Dikarya</taxon>
        <taxon>Ascomycota</taxon>
        <taxon>Pezizomycotina</taxon>
        <taxon>Sordariomycetes</taxon>
        <taxon>Hypocreomycetidae</taxon>
        <taxon>Glomerellales</taxon>
        <taxon>Glomerellaceae</taxon>
        <taxon>Colletotrichum</taxon>
        <taxon>Colletotrichum boninense species complex</taxon>
    </lineage>
</organism>
<dbReference type="GO" id="GO:0000976">
    <property type="term" value="F:transcription cis-regulatory region binding"/>
    <property type="evidence" value="ECO:0007669"/>
    <property type="project" value="TreeGrafter"/>
</dbReference>
<reference evidence="4" key="2">
    <citation type="submission" date="2020-11" db="EMBL/GenBank/DDBJ databases">
        <title>Whole genome sequencing of Colletotrichum sp.</title>
        <authorList>
            <person name="Li H."/>
        </authorList>
    </citation>
    <scope>NUCLEOTIDE SEQUENCE</scope>
    <source>
        <strain evidence="4">CkLH20</strain>
    </source>
</reference>
<dbReference type="InterPro" id="IPR021858">
    <property type="entry name" value="Fun_TF"/>
</dbReference>
<dbReference type="Pfam" id="PF11951">
    <property type="entry name" value="Fungal_trans_2"/>
    <property type="match status" value="1"/>
</dbReference>
<evidence type="ECO:0000313" key="4">
    <source>
        <dbReference type="EMBL" id="KAF9880493.1"/>
    </source>
</evidence>
<comment type="caution">
    <text evidence="4">The sequence shown here is derived from an EMBL/GenBank/DDBJ whole genome shotgun (WGS) entry which is preliminary data.</text>
</comment>
<dbReference type="GO" id="GO:0005634">
    <property type="term" value="C:nucleus"/>
    <property type="evidence" value="ECO:0007669"/>
    <property type="project" value="UniProtKB-SubCell"/>
</dbReference>
<evidence type="ECO:0000256" key="3">
    <source>
        <dbReference type="SAM" id="MobiDB-lite"/>
    </source>
</evidence>
<dbReference type="OrthoDB" id="5418899at2759"/>
<keyword evidence="2" id="KW-0539">Nucleus</keyword>
<dbReference type="GeneID" id="62158240"/>
<gene>
    <name evidence="4" type="ORF">CkaCkLH20_02447</name>
</gene>
<sequence length="453" mass="51078">MMLQLLRHFREGPGQWMDLFDTSAHFSCKVSIRATTRPLLKSAICALAAKHLSRTQNNHEQHTARSARKSLASADDRSPNWSYHAVRYYHQAIRCLKHAIAIGGRDEMDMQRGDAESRHADTFAAVAILCIYELMNAPGNAWKAHLTALPLFSASDSTLSGSSPVTIPQSPIKGPIFWSLARQDFLCAFISETQTRLNLDHVRLWQNFGLATDENSLLLPFSPFCTADIRASTDVDEDSRSNELLWLIGKVVNFITSGDGINPEDYSRPAGQRLSLGVTQELLLQRWTKLEVELQKWYDSLPPTFSPSARTKYTGDPGALGEVPDMDMIWYDIPMCAATMQSYHMACILLLVNRPQESTAIRSTVSARLRSYRMIQRDVLRHGKEICGISLADPPDSVRIHSVQPLFVAGQSFHEKPEQQLVLKLLSDIETELGWATHYQIRKLVDEWKVNDE</sequence>
<evidence type="ECO:0000256" key="1">
    <source>
        <dbReference type="ARBA" id="ARBA00004123"/>
    </source>
</evidence>
<evidence type="ECO:0000256" key="2">
    <source>
        <dbReference type="ARBA" id="ARBA00023242"/>
    </source>
</evidence>
<dbReference type="GO" id="GO:0003700">
    <property type="term" value="F:DNA-binding transcription factor activity"/>
    <property type="evidence" value="ECO:0007669"/>
    <property type="project" value="TreeGrafter"/>
</dbReference>
<accession>A0A9P6IBA5</accession>
<dbReference type="RefSeq" id="XP_038749954.1">
    <property type="nucleotide sequence ID" value="XM_038885166.1"/>
</dbReference>
<reference evidence="4" key="1">
    <citation type="submission" date="2020-03" db="EMBL/GenBank/DDBJ databases">
        <authorList>
            <person name="He L."/>
        </authorList>
    </citation>
    <scope>NUCLEOTIDE SEQUENCE</scope>
    <source>
        <strain evidence="4">CkLH20</strain>
    </source>
</reference>
<dbReference type="PANTHER" id="PTHR37534">
    <property type="entry name" value="TRANSCRIPTIONAL ACTIVATOR PROTEIN UGA3"/>
    <property type="match status" value="1"/>
</dbReference>